<dbReference type="GO" id="GO:0006893">
    <property type="term" value="P:Golgi to plasma membrane transport"/>
    <property type="evidence" value="ECO:0007669"/>
    <property type="project" value="TreeGrafter"/>
</dbReference>
<keyword evidence="3" id="KW-0268">Exocytosis</keyword>
<dbReference type="GO" id="GO:0000145">
    <property type="term" value="C:exocyst"/>
    <property type="evidence" value="ECO:0007669"/>
    <property type="project" value="TreeGrafter"/>
</dbReference>
<dbReference type="VEuPathDB" id="FungiDB:CJI97_000633"/>
<evidence type="ECO:0000256" key="5">
    <source>
        <dbReference type="SAM" id="Coils"/>
    </source>
</evidence>
<dbReference type="VEuPathDB" id="FungiDB:CJI96_0003465"/>
<feature type="coiled-coil region" evidence="5">
    <location>
        <begin position="64"/>
        <end position="91"/>
    </location>
</feature>
<accession>A0A0L0P0D8</accession>
<evidence type="ECO:0000256" key="3">
    <source>
        <dbReference type="ARBA" id="ARBA00022483"/>
    </source>
</evidence>
<feature type="domain" description="Exocyst complex component Sec10 N-terminal" evidence="7">
    <location>
        <begin position="53"/>
        <end position="167"/>
    </location>
</feature>
<dbReference type="EMBL" id="LGST01000021">
    <property type="protein sequence ID" value="KND99743.1"/>
    <property type="molecule type" value="Genomic_DNA"/>
</dbReference>
<dbReference type="GO" id="GO:0006887">
    <property type="term" value="P:exocytosis"/>
    <property type="evidence" value="ECO:0007669"/>
    <property type="project" value="UniProtKB-KW"/>
</dbReference>
<gene>
    <name evidence="8" type="ORF">QG37_03156</name>
</gene>
<evidence type="ECO:0000313" key="9">
    <source>
        <dbReference type="Proteomes" id="UP000037122"/>
    </source>
</evidence>
<dbReference type="VEuPathDB" id="FungiDB:CJJ09_002592"/>
<proteinExistence type="inferred from homology"/>
<evidence type="ECO:0000256" key="4">
    <source>
        <dbReference type="ARBA" id="ARBA00023054"/>
    </source>
</evidence>
<feature type="domain" description="Exocyst complex component Sec10-like alpha-helical bundle" evidence="6">
    <location>
        <begin position="177"/>
        <end position="823"/>
    </location>
</feature>
<comment type="similarity">
    <text evidence="1">Belongs to the SEC10 family.</text>
</comment>
<protein>
    <submittedName>
        <fullName evidence="8">Uncharacterized protein</fullName>
    </submittedName>
</protein>
<dbReference type="VEuPathDB" id="FungiDB:CJJ07_003024"/>
<name>A0A0L0P0D8_CANAR</name>
<keyword evidence="2" id="KW-0813">Transport</keyword>
<organism evidence="8 9">
    <name type="scientific">Candidozyma auris</name>
    <name type="common">Yeast</name>
    <name type="synonym">Candida auris</name>
    <dbReference type="NCBI Taxonomy" id="498019"/>
    <lineage>
        <taxon>Eukaryota</taxon>
        <taxon>Fungi</taxon>
        <taxon>Dikarya</taxon>
        <taxon>Ascomycota</taxon>
        <taxon>Saccharomycotina</taxon>
        <taxon>Pichiomycetes</taxon>
        <taxon>Metschnikowiaceae</taxon>
        <taxon>Candidozyma</taxon>
    </lineage>
</organism>
<dbReference type="InterPro" id="IPR048625">
    <property type="entry name" value="Sec10_N"/>
</dbReference>
<dbReference type="PANTHER" id="PTHR12100:SF0">
    <property type="entry name" value="EXOCYST COMPLEX COMPONENT 5"/>
    <property type="match status" value="1"/>
</dbReference>
<dbReference type="PANTHER" id="PTHR12100">
    <property type="entry name" value="SEC10"/>
    <property type="match status" value="1"/>
</dbReference>
<evidence type="ECO:0000259" key="7">
    <source>
        <dbReference type="Pfam" id="PF20667"/>
    </source>
</evidence>
<dbReference type="Pfam" id="PF07393">
    <property type="entry name" value="Sec10_HB"/>
    <property type="match status" value="1"/>
</dbReference>
<keyword evidence="4 5" id="KW-0175">Coiled coil</keyword>
<feature type="coiled-coil region" evidence="5">
    <location>
        <begin position="440"/>
        <end position="467"/>
    </location>
</feature>
<evidence type="ECO:0000256" key="2">
    <source>
        <dbReference type="ARBA" id="ARBA00022448"/>
    </source>
</evidence>
<dbReference type="VEuPathDB" id="FungiDB:B9J08_000631"/>
<evidence type="ECO:0000313" key="8">
    <source>
        <dbReference type="EMBL" id="KND99743.1"/>
    </source>
</evidence>
<evidence type="ECO:0000259" key="6">
    <source>
        <dbReference type="Pfam" id="PF07393"/>
    </source>
</evidence>
<evidence type="ECO:0000256" key="1">
    <source>
        <dbReference type="ARBA" id="ARBA00006572"/>
    </source>
</evidence>
<dbReference type="AlphaFoldDB" id="A0A0L0P0D8"/>
<sequence>MSFAIYDLDEDVRKLLTLDKFLDGLTVHEFVEELSKDHILKGAEVKNLEYLDPKPYIRTFESTLRHLKHLSTEAQKELEETEKDVETFELKHSEQVLKLSGEVEEIVSQFDKLDTEISQISNTIDPLNQLLNRITNSRDRSKDTIFLIRSYHGFYTKEKYEPLEKLRTARDTESKMKCARTVKNLLTLAKKIDSMIGNIPKVSKCVTTIEKYSELLERGLVERYEIASEDSDYDEMREIATIMFEFNGGASVVLAYMNKSDIFNEADRTDEDDLGRSILDDEAIWTKLADPNFQAVDLFDDEETQILLDRLKVSIRAQLRVIQQVFEKPILVLKMLVQRVYAQMINNKVSTLLLYSLPHGPLVHVRLLHALYVLVGDFTRELKEYFSLNEYDENNELGVTLDQCYYDLFIDYLSDDTYFRIEKDMLERSIFFLATKFTEFNEKAITKRALEEALQEWESESDSKVQNGLLSSDPSAGEKHIFHFIKRKRLNKFKDFMKMHLPEMSHHNRESADIARRRTEYAEFGEVNITKVQMIIKLAIEAVARVLELAPVKTPEYSLEILEILLLDFGGLYIGGGLEVAFDRAKFELSVATLKPDCDLEYLKVFNLTTEVLRLLSSCIKKIILPCAVNNPAIRNRMISLTNNYVARCETGLNLILATTVELLTEKLNSLLQKQNRKDYLCDDSSMSSTVYTEVCEEVTTLLINVHDTLKTHLNDTNLTNVLIKVGMITLNLLLDHFKKFKVNSNGGLVLTQDVINYQSVIDTWEIEELSESFQILKEISNLFTVQPNLINSLITEGHLAHLKHNTVKQYISKREDLSPGMLERFFGRK</sequence>
<dbReference type="VEuPathDB" id="FungiDB:QG37_03156"/>
<dbReference type="InterPro" id="IPR048627">
    <property type="entry name" value="Sec10_HB"/>
</dbReference>
<reference evidence="9" key="1">
    <citation type="journal article" date="2015" name="BMC Genomics">
        <title>Draft genome of a commonly misdiagnosed multidrug resistant pathogen Candida auris.</title>
        <authorList>
            <person name="Chatterjee S."/>
            <person name="Alampalli S.V."/>
            <person name="Nageshan R.K."/>
            <person name="Chettiar S.T."/>
            <person name="Joshi S."/>
            <person name="Tatu U.S."/>
        </authorList>
    </citation>
    <scope>NUCLEOTIDE SEQUENCE [LARGE SCALE GENOMIC DNA]</scope>
    <source>
        <strain evidence="9">6684</strain>
    </source>
</reference>
<dbReference type="Pfam" id="PF20667">
    <property type="entry name" value="Sec10_N"/>
    <property type="match status" value="1"/>
</dbReference>
<dbReference type="Proteomes" id="UP000037122">
    <property type="component" value="Unassembled WGS sequence"/>
</dbReference>
<comment type="caution">
    <text evidence="8">The sequence shown here is derived from an EMBL/GenBank/DDBJ whole genome shotgun (WGS) entry which is preliminary data.</text>
</comment>
<dbReference type="InterPro" id="IPR009976">
    <property type="entry name" value="Sec10-like"/>
</dbReference>